<sequence>MKELDKQLSKIRRWCAMQERCLVEVKIHANSLGFSDKNTDKIIRQLVEEGFINEERYAKLYAGGKFRNKKWGRSRIIGELKARQISDAAIKAGLSEIDEEDYRNVIVGMVEHKIAVTDRSNMMLFKHRLAKPAIAKGYEPELVAEIIDELMKRKEI</sequence>
<evidence type="ECO:0000259" key="5">
    <source>
        <dbReference type="Pfam" id="PF02631"/>
    </source>
</evidence>
<evidence type="ECO:0000313" key="6">
    <source>
        <dbReference type="EMBL" id="GAP42094.1"/>
    </source>
</evidence>
<organism evidence="6">
    <name type="scientific">Lentimicrobium saccharophilum</name>
    <dbReference type="NCBI Taxonomy" id="1678841"/>
    <lineage>
        <taxon>Bacteria</taxon>
        <taxon>Pseudomonadati</taxon>
        <taxon>Bacteroidota</taxon>
        <taxon>Bacteroidia</taxon>
        <taxon>Bacteroidales</taxon>
        <taxon>Lentimicrobiaceae</taxon>
        <taxon>Lentimicrobium</taxon>
    </lineage>
</organism>
<dbReference type="Pfam" id="PF02631">
    <property type="entry name" value="RecX_HTH2"/>
    <property type="match status" value="1"/>
</dbReference>
<accession>A0A0S7BWF3</accession>
<dbReference type="Gene3D" id="1.10.10.10">
    <property type="entry name" value="Winged helix-like DNA-binding domain superfamily/Winged helix DNA-binding domain"/>
    <property type="match status" value="1"/>
</dbReference>
<evidence type="ECO:0000256" key="2">
    <source>
        <dbReference type="ARBA" id="ARBA00009695"/>
    </source>
</evidence>
<dbReference type="OrthoDB" id="1523826at2"/>
<name>A0A0S7BWF3_9BACT</name>
<dbReference type="Proteomes" id="UP000053091">
    <property type="component" value="Unassembled WGS sequence"/>
</dbReference>
<dbReference type="PANTHER" id="PTHR33602">
    <property type="entry name" value="REGULATORY PROTEIN RECX FAMILY PROTEIN"/>
    <property type="match status" value="1"/>
</dbReference>
<evidence type="ECO:0000256" key="3">
    <source>
        <dbReference type="ARBA" id="ARBA00018111"/>
    </source>
</evidence>
<dbReference type="EMBL" id="DF968182">
    <property type="protein sequence ID" value="GAP42094.1"/>
    <property type="molecule type" value="Genomic_DNA"/>
</dbReference>
<dbReference type="RefSeq" id="WP_062037275.1">
    <property type="nucleotide sequence ID" value="NZ_DF968182.1"/>
</dbReference>
<evidence type="ECO:0000256" key="1">
    <source>
        <dbReference type="ARBA" id="ARBA00004496"/>
    </source>
</evidence>
<dbReference type="InterPro" id="IPR053924">
    <property type="entry name" value="RecX_HTH_2nd"/>
</dbReference>
<evidence type="ECO:0000313" key="7">
    <source>
        <dbReference type="Proteomes" id="UP000053091"/>
    </source>
</evidence>
<dbReference type="InterPro" id="IPR003783">
    <property type="entry name" value="Regulatory_RecX"/>
</dbReference>
<keyword evidence="7" id="KW-1185">Reference proteome</keyword>
<dbReference type="InterPro" id="IPR036388">
    <property type="entry name" value="WH-like_DNA-bd_sf"/>
</dbReference>
<feature type="domain" description="RecX second three-helical" evidence="5">
    <location>
        <begin position="53"/>
        <end position="94"/>
    </location>
</feature>
<dbReference type="GO" id="GO:0005737">
    <property type="term" value="C:cytoplasm"/>
    <property type="evidence" value="ECO:0007669"/>
    <property type="project" value="UniProtKB-SubCell"/>
</dbReference>
<keyword evidence="4" id="KW-0963">Cytoplasm</keyword>
<evidence type="ECO:0000256" key="4">
    <source>
        <dbReference type="ARBA" id="ARBA00022490"/>
    </source>
</evidence>
<proteinExistence type="inferred from homology"/>
<dbReference type="PANTHER" id="PTHR33602:SF1">
    <property type="entry name" value="REGULATORY PROTEIN RECX FAMILY PROTEIN"/>
    <property type="match status" value="1"/>
</dbReference>
<dbReference type="AlphaFoldDB" id="A0A0S7BWF3"/>
<comment type="subcellular location">
    <subcellularLocation>
        <location evidence="1">Cytoplasm</location>
    </subcellularLocation>
</comment>
<comment type="similarity">
    <text evidence="2">Belongs to the RecX family.</text>
</comment>
<reference evidence="6" key="1">
    <citation type="journal article" date="2015" name="Genome Announc.">
        <title>Draft Genome Sequence of Bacteroidales Strain TBC1, a Novel Isolate from a Methanogenic Wastewater Treatment System.</title>
        <authorList>
            <person name="Tourlousse D.M."/>
            <person name="Matsuura N."/>
            <person name="Sun L."/>
            <person name="Toyonaga M."/>
            <person name="Kuroda K."/>
            <person name="Ohashi A."/>
            <person name="Cruz R."/>
            <person name="Yamaguchi T."/>
            <person name="Sekiguchi Y."/>
        </authorList>
    </citation>
    <scope>NUCLEOTIDE SEQUENCE [LARGE SCALE GENOMIC DNA]</scope>
    <source>
        <strain evidence="6">TBC1</strain>
    </source>
</reference>
<gene>
    <name evidence="6" type="ORF">TBC1_11222</name>
</gene>
<protein>
    <recommendedName>
        <fullName evidence="3">Regulatory protein RecX</fullName>
    </recommendedName>
</protein>
<dbReference type="STRING" id="1678841.TBC1_11222"/>
<dbReference type="GO" id="GO:0006282">
    <property type="term" value="P:regulation of DNA repair"/>
    <property type="evidence" value="ECO:0007669"/>
    <property type="project" value="InterPro"/>
</dbReference>